<evidence type="ECO:0000313" key="2">
    <source>
        <dbReference type="EMBL" id="KAF6744463.1"/>
    </source>
</evidence>
<feature type="compositionally biased region" description="Low complexity" evidence="1">
    <location>
        <begin position="241"/>
        <end position="251"/>
    </location>
</feature>
<feature type="region of interest" description="Disordered" evidence="1">
    <location>
        <begin position="225"/>
        <end position="267"/>
    </location>
</feature>
<protein>
    <submittedName>
        <fullName evidence="2">Cyclopropane-fatty-acyl-phospholipid synthase</fullName>
    </submittedName>
</protein>
<dbReference type="SUPFAM" id="SSF53335">
    <property type="entry name" value="S-adenosyl-L-methionine-dependent methyltransferases"/>
    <property type="match status" value="2"/>
</dbReference>
<evidence type="ECO:0000256" key="1">
    <source>
        <dbReference type="SAM" id="MobiDB-lite"/>
    </source>
</evidence>
<dbReference type="CDD" id="cd02440">
    <property type="entry name" value="AdoMet_MTases"/>
    <property type="match status" value="1"/>
</dbReference>
<comment type="caution">
    <text evidence="2">The sequence shown here is derived from an EMBL/GenBank/DDBJ whole genome shotgun (WGS) entry which is preliminary data.</text>
</comment>
<name>A0A8H6HCJ6_9AGAR</name>
<dbReference type="Gene3D" id="3.40.50.150">
    <property type="entry name" value="Vaccinia Virus protein VP39"/>
    <property type="match status" value="1"/>
</dbReference>
<organism evidence="2 3">
    <name type="scientific">Ephemerocybe angulata</name>
    <dbReference type="NCBI Taxonomy" id="980116"/>
    <lineage>
        <taxon>Eukaryota</taxon>
        <taxon>Fungi</taxon>
        <taxon>Dikarya</taxon>
        <taxon>Basidiomycota</taxon>
        <taxon>Agaricomycotina</taxon>
        <taxon>Agaricomycetes</taxon>
        <taxon>Agaricomycetidae</taxon>
        <taxon>Agaricales</taxon>
        <taxon>Agaricineae</taxon>
        <taxon>Psathyrellaceae</taxon>
        <taxon>Ephemerocybe</taxon>
    </lineage>
</organism>
<evidence type="ECO:0000313" key="3">
    <source>
        <dbReference type="Proteomes" id="UP000521943"/>
    </source>
</evidence>
<dbReference type="InterPro" id="IPR050723">
    <property type="entry name" value="CFA/CMAS"/>
</dbReference>
<dbReference type="AlphaFoldDB" id="A0A8H6HCJ6"/>
<dbReference type="PANTHER" id="PTHR43667:SF2">
    <property type="entry name" value="FATTY ACID C-METHYL TRANSFERASE"/>
    <property type="match status" value="1"/>
</dbReference>
<dbReference type="Proteomes" id="UP000521943">
    <property type="component" value="Unassembled WGS sequence"/>
</dbReference>
<sequence>MATQILDTDARHPFSLIGLADRAWNTALELSIHATRGPLARGAEAMVLSVMRNIAAGQLRISTPRETFDFPSLASRTECVNGVPSSESDPVKAEIRVRSDAFWIRLCLMGDLGFSEAYMYGEVECDDLVSLFKIFLMNKSRLERLDSKFSYLFTLPQKLTSYRFLNTLSNSRSNISAHYDISNEMFAGFLSQDMTYSCAIFADLDGDLRPTYPREVKTTRNRDGIVSLKPPFSLPSPPGSHSPSDSGLDSGVDISHTPSNDLGLSKTDVSEDLISRLEKSTQGRKNGEENELYLAQLRKLDHIIAKLKIPSDRPTRVLEIGSGWGSMSIRIAQKYPLATVDTLTLSSQQQDLAQQRIAEQGSGVASRITVHLMDYRAMPSEWEASFDRVVSVEMIEAVGKEFLEVYWRTIDWAMKPKDAVGVVQAITLPEARFDTYLAEIDFIRKWELYTCRSLSVANLIVVFPGGLLPTVTLLLETLKAGSQGRLVVDSISNIGPHYARTLREWCQRFTAKFDSVIRPALMKEYPHIMGEERPDRDMKKAAEEIDVFKRKWIYYYCYCEVGFTTRTLGERRAEVSRADHIMTFAREGYWAYGCDVYN</sequence>
<accession>A0A8H6HCJ6</accession>
<dbReference type="Pfam" id="PF02353">
    <property type="entry name" value="CMAS"/>
    <property type="match status" value="2"/>
</dbReference>
<dbReference type="PANTHER" id="PTHR43667">
    <property type="entry name" value="CYCLOPROPANE-FATTY-ACYL-PHOSPHOLIPID SYNTHASE"/>
    <property type="match status" value="1"/>
</dbReference>
<dbReference type="InterPro" id="IPR029063">
    <property type="entry name" value="SAM-dependent_MTases_sf"/>
</dbReference>
<proteinExistence type="predicted"/>
<reference evidence="2 3" key="1">
    <citation type="submission" date="2020-07" db="EMBL/GenBank/DDBJ databases">
        <title>Comparative genomics of pyrophilous fungi reveals a link between fire events and developmental genes.</title>
        <authorList>
            <consortium name="DOE Joint Genome Institute"/>
            <person name="Steindorff A.S."/>
            <person name="Carver A."/>
            <person name="Calhoun S."/>
            <person name="Stillman K."/>
            <person name="Liu H."/>
            <person name="Lipzen A."/>
            <person name="Pangilinan J."/>
            <person name="Labutti K."/>
            <person name="Bruns T.D."/>
            <person name="Grigoriev I.V."/>
        </authorList>
    </citation>
    <scope>NUCLEOTIDE SEQUENCE [LARGE SCALE GENOMIC DNA]</scope>
    <source>
        <strain evidence="2 3">CBS 144469</strain>
    </source>
</reference>
<gene>
    <name evidence="2" type="ORF">DFP72DRAFT_1051992</name>
</gene>
<dbReference type="OrthoDB" id="8300214at2759"/>
<keyword evidence="3" id="KW-1185">Reference proteome</keyword>
<dbReference type="EMBL" id="JACGCI010000120">
    <property type="protein sequence ID" value="KAF6744463.1"/>
    <property type="molecule type" value="Genomic_DNA"/>
</dbReference>